<organism evidence="6 7">
    <name type="scientific">Corynebacterium durum F0235</name>
    <dbReference type="NCBI Taxonomy" id="1035195"/>
    <lineage>
        <taxon>Bacteria</taxon>
        <taxon>Bacillati</taxon>
        <taxon>Actinomycetota</taxon>
        <taxon>Actinomycetes</taxon>
        <taxon>Mycobacteriales</taxon>
        <taxon>Corynebacteriaceae</taxon>
        <taxon>Corynebacterium</taxon>
    </lineage>
</organism>
<proteinExistence type="predicted"/>
<protein>
    <submittedName>
        <fullName evidence="6">Transcriptional regulator, MarR family</fullName>
    </submittedName>
</protein>
<evidence type="ECO:0000256" key="4">
    <source>
        <dbReference type="SAM" id="MobiDB-lite"/>
    </source>
</evidence>
<dbReference type="GO" id="GO:0003677">
    <property type="term" value="F:DNA binding"/>
    <property type="evidence" value="ECO:0007669"/>
    <property type="project" value="UniProtKB-KW"/>
</dbReference>
<dbReference type="Proteomes" id="UP000010445">
    <property type="component" value="Unassembled WGS sequence"/>
</dbReference>
<dbReference type="InterPro" id="IPR000835">
    <property type="entry name" value="HTH_MarR-typ"/>
</dbReference>
<feature type="region of interest" description="Disordered" evidence="4">
    <location>
        <begin position="159"/>
        <end position="218"/>
    </location>
</feature>
<reference evidence="6 7" key="1">
    <citation type="submission" date="2012-05" db="EMBL/GenBank/DDBJ databases">
        <authorList>
            <person name="Weinstock G."/>
            <person name="Sodergren E."/>
            <person name="Lobos E.A."/>
            <person name="Fulton L."/>
            <person name="Fulton R."/>
            <person name="Courtney L."/>
            <person name="Fronick C."/>
            <person name="O'Laughlin M."/>
            <person name="Godfrey J."/>
            <person name="Wilson R.M."/>
            <person name="Miner T."/>
            <person name="Farmer C."/>
            <person name="Delehaunty K."/>
            <person name="Cordes M."/>
            <person name="Minx P."/>
            <person name="Tomlinson C."/>
            <person name="Chen J."/>
            <person name="Wollam A."/>
            <person name="Pepin K.H."/>
            <person name="Bhonagiri V."/>
            <person name="Zhang X."/>
            <person name="Suruliraj S."/>
            <person name="Warren W."/>
            <person name="Mitreva M."/>
            <person name="Mardis E.R."/>
            <person name="Wilson R.K."/>
        </authorList>
    </citation>
    <scope>NUCLEOTIDE SEQUENCE [LARGE SCALE GENOMIC DNA]</scope>
    <source>
        <strain evidence="6 7">F0235</strain>
    </source>
</reference>
<dbReference type="SMART" id="SM00347">
    <property type="entry name" value="HTH_MARR"/>
    <property type="match status" value="1"/>
</dbReference>
<dbReference type="Gene3D" id="1.10.10.10">
    <property type="entry name" value="Winged helix-like DNA-binding domain superfamily/Winged helix DNA-binding domain"/>
    <property type="match status" value="1"/>
</dbReference>
<feature type="domain" description="HTH marR-type" evidence="5">
    <location>
        <begin position="14"/>
        <end position="151"/>
    </location>
</feature>
<dbReference type="RefSeq" id="WP_006063954.1">
    <property type="nucleotide sequence ID" value="NZ_KB290831.1"/>
</dbReference>
<dbReference type="InterPro" id="IPR011991">
    <property type="entry name" value="ArsR-like_HTH"/>
</dbReference>
<dbReference type="AlphaFoldDB" id="L1ME01"/>
<dbReference type="CDD" id="cd00090">
    <property type="entry name" value="HTH_ARSR"/>
    <property type="match status" value="1"/>
</dbReference>
<dbReference type="PANTHER" id="PTHR33164">
    <property type="entry name" value="TRANSCRIPTIONAL REGULATOR, MARR FAMILY"/>
    <property type="match status" value="1"/>
</dbReference>
<sequence length="218" mass="23743">MNGSFGNDTDPRADLTLGQRIFHLGMLLRRAEFGPDKPPFGRGGHGPHTFQGQGRVLALLAMRSPIAQRELAYILGVRPQSLGEVLGKLESAGLITRDADPNDARARLVSITEAGKERAQEMEKRPQVDPLDVLSDEEQKQFLDLLQRVTSHLEEVVGHDADDVPGPFGGRPGRGRGRGGGFKGGRGGARRDCADHGGPRGMHGMRRVFPFPDLDGWR</sequence>
<dbReference type="PRINTS" id="PR00598">
    <property type="entry name" value="HTHMARR"/>
</dbReference>
<evidence type="ECO:0000313" key="6">
    <source>
        <dbReference type="EMBL" id="EKX89483.1"/>
    </source>
</evidence>
<dbReference type="PATRIC" id="fig|1035195.3.peg.1560"/>
<name>L1ME01_9CORY</name>
<dbReference type="SUPFAM" id="SSF46785">
    <property type="entry name" value="Winged helix' DNA-binding domain"/>
    <property type="match status" value="1"/>
</dbReference>
<evidence type="ECO:0000256" key="2">
    <source>
        <dbReference type="ARBA" id="ARBA00023125"/>
    </source>
</evidence>
<evidence type="ECO:0000259" key="5">
    <source>
        <dbReference type="PROSITE" id="PS50995"/>
    </source>
</evidence>
<dbReference type="Pfam" id="PF01047">
    <property type="entry name" value="MarR"/>
    <property type="match status" value="1"/>
</dbReference>
<dbReference type="InterPro" id="IPR036388">
    <property type="entry name" value="WH-like_DNA-bd_sf"/>
</dbReference>
<keyword evidence="7" id="KW-1185">Reference proteome</keyword>
<accession>L1ME01</accession>
<dbReference type="InterPro" id="IPR036390">
    <property type="entry name" value="WH_DNA-bd_sf"/>
</dbReference>
<dbReference type="PANTHER" id="PTHR33164:SF64">
    <property type="entry name" value="TRANSCRIPTIONAL REGULATOR SLYA"/>
    <property type="match status" value="1"/>
</dbReference>
<dbReference type="PROSITE" id="PS50995">
    <property type="entry name" value="HTH_MARR_2"/>
    <property type="match status" value="1"/>
</dbReference>
<dbReference type="InterPro" id="IPR039422">
    <property type="entry name" value="MarR/SlyA-like"/>
</dbReference>
<comment type="caution">
    <text evidence="6">The sequence shown here is derived from an EMBL/GenBank/DDBJ whole genome shotgun (WGS) entry which is preliminary data.</text>
</comment>
<dbReference type="GO" id="GO:0006950">
    <property type="term" value="P:response to stress"/>
    <property type="evidence" value="ECO:0007669"/>
    <property type="project" value="TreeGrafter"/>
</dbReference>
<keyword evidence="2" id="KW-0238">DNA-binding</keyword>
<keyword evidence="3" id="KW-0804">Transcription</keyword>
<keyword evidence="1" id="KW-0805">Transcription regulation</keyword>
<dbReference type="EMBL" id="AMEM01000023">
    <property type="protein sequence ID" value="EKX89483.1"/>
    <property type="molecule type" value="Genomic_DNA"/>
</dbReference>
<dbReference type="GO" id="GO:0003700">
    <property type="term" value="F:DNA-binding transcription factor activity"/>
    <property type="evidence" value="ECO:0007669"/>
    <property type="project" value="InterPro"/>
</dbReference>
<gene>
    <name evidence="6" type="ORF">HMPREF9997_01725</name>
</gene>
<feature type="compositionally biased region" description="Basic and acidic residues" evidence="4">
    <location>
        <begin position="189"/>
        <end position="198"/>
    </location>
</feature>
<feature type="compositionally biased region" description="Gly residues" evidence="4">
    <location>
        <begin position="167"/>
        <end position="187"/>
    </location>
</feature>
<evidence type="ECO:0000256" key="1">
    <source>
        <dbReference type="ARBA" id="ARBA00023015"/>
    </source>
</evidence>
<dbReference type="HOGENOM" id="CLU_1265172_0_0_11"/>
<dbReference type="OrthoDB" id="69852at2"/>
<evidence type="ECO:0000313" key="7">
    <source>
        <dbReference type="Proteomes" id="UP000010445"/>
    </source>
</evidence>
<dbReference type="STRING" id="1035195.HMPREF9997_01725"/>
<dbReference type="eggNOG" id="COG1846">
    <property type="taxonomic scope" value="Bacteria"/>
</dbReference>
<evidence type="ECO:0000256" key="3">
    <source>
        <dbReference type="ARBA" id="ARBA00023163"/>
    </source>
</evidence>